<dbReference type="CDD" id="cd16282">
    <property type="entry name" value="metallo-hydrolase-like_MBL-fold"/>
    <property type="match status" value="1"/>
</dbReference>
<organism evidence="4 5">
    <name type="scientific">Enterovibrio norvegicus FF-454</name>
    <dbReference type="NCBI Taxonomy" id="1185651"/>
    <lineage>
        <taxon>Bacteria</taxon>
        <taxon>Pseudomonadati</taxon>
        <taxon>Pseudomonadota</taxon>
        <taxon>Gammaproteobacteria</taxon>
        <taxon>Vibrionales</taxon>
        <taxon>Vibrionaceae</taxon>
        <taxon>Enterovibrio</taxon>
    </lineage>
</organism>
<dbReference type="AlphaFoldDB" id="A0A1E5C262"/>
<feature type="signal peptide" evidence="2">
    <location>
        <begin position="1"/>
        <end position="20"/>
    </location>
</feature>
<protein>
    <submittedName>
        <fullName evidence="4">Polyketide cyclase</fullName>
    </submittedName>
</protein>
<dbReference type="SMART" id="SM00849">
    <property type="entry name" value="Lactamase_B"/>
    <property type="match status" value="1"/>
</dbReference>
<dbReference type="InterPro" id="IPR036866">
    <property type="entry name" value="RibonucZ/Hydroxyglut_hydro"/>
</dbReference>
<name>A0A1E5C262_9GAMM</name>
<dbReference type="Proteomes" id="UP000095039">
    <property type="component" value="Unassembled WGS sequence"/>
</dbReference>
<dbReference type="Pfam" id="PF00753">
    <property type="entry name" value="Lactamase_B"/>
    <property type="match status" value="1"/>
</dbReference>
<comment type="similarity">
    <text evidence="1">Belongs to the metallo-beta-lactamase superfamily. Class-B beta-lactamase family.</text>
</comment>
<proteinExistence type="inferred from homology"/>
<evidence type="ECO:0000313" key="4">
    <source>
        <dbReference type="EMBL" id="OEE59242.1"/>
    </source>
</evidence>
<dbReference type="EMBL" id="AJWN02000089">
    <property type="protein sequence ID" value="OEE59242.1"/>
    <property type="molecule type" value="Genomic_DNA"/>
</dbReference>
<dbReference type="RefSeq" id="WP_016959586.1">
    <property type="nucleotide sequence ID" value="NZ_AJWN02000089.1"/>
</dbReference>
<keyword evidence="5" id="KW-1185">Reference proteome</keyword>
<sequence length="325" mass="35959">MKKTMIAVSIAMTTSLSSFAVTANEPVWDANKIQLIAEKLDNGVYAYYPSDAKELEVQGLPVATSGGFIVGEKGVLIIDTMLNERLNKQVQGMVKKEAGKPIIYAVNTSFHGDHSYGNMYLPKETRIIQHEVAQNYIQTHFEHDTQFMMHNFGKGRGIEEVVPTKADILVGNGGNIEIDLGGKKVEIIDFGFAQTGGDLFVWEPQSKTLWSGNPIITVQPSLPWLLDGHLLETLDSLKKVMAFLPEDATVVPGHGSPMKREDIQWHVDYLQTIKNQVQAAIDEGLTLEETVAKVQMPEFSGYALYGWVHPSLNVPAAYKDLTTIN</sequence>
<comment type="caution">
    <text evidence="4">The sequence shown here is derived from an EMBL/GenBank/DDBJ whole genome shotgun (WGS) entry which is preliminary data.</text>
</comment>
<feature type="chain" id="PRO_5009172350" evidence="2">
    <location>
        <begin position="21"/>
        <end position="325"/>
    </location>
</feature>
<dbReference type="GO" id="GO:0017001">
    <property type="term" value="P:antibiotic catabolic process"/>
    <property type="evidence" value="ECO:0007669"/>
    <property type="project" value="UniProtKB-ARBA"/>
</dbReference>
<dbReference type="PANTHER" id="PTHR42951">
    <property type="entry name" value="METALLO-BETA-LACTAMASE DOMAIN-CONTAINING"/>
    <property type="match status" value="1"/>
</dbReference>
<dbReference type="InterPro" id="IPR001279">
    <property type="entry name" value="Metallo-B-lactamas"/>
</dbReference>
<keyword evidence="2" id="KW-0732">Signal</keyword>
<feature type="domain" description="Metallo-beta-lactamase" evidence="3">
    <location>
        <begin position="63"/>
        <end position="254"/>
    </location>
</feature>
<evidence type="ECO:0000313" key="5">
    <source>
        <dbReference type="Proteomes" id="UP000095039"/>
    </source>
</evidence>
<accession>A0A1E5C262</accession>
<reference evidence="4 5" key="1">
    <citation type="journal article" date="2012" name="Science">
        <title>Ecological populations of bacteria act as socially cohesive units of antibiotic production and resistance.</title>
        <authorList>
            <person name="Cordero O.X."/>
            <person name="Wildschutte H."/>
            <person name="Kirkup B."/>
            <person name="Proehl S."/>
            <person name="Ngo L."/>
            <person name="Hussain F."/>
            <person name="Le Roux F."/>
            <person name="Mincer T."/>
            <person name="Polz M.F."/>
        </authorList>
    </citation>
    <scope>NUCLEOTIDE SEQUENCE [LARGE SCALE GENOMIC DNA]</scope>
    <source>
        <strain evidence="4 5">FF-454</strain>
    </source>
</reference>
<dbReference type="InterPro" id="IPR050855">
    <property type="entry name" value="NDM-1-like"/>
</dbReference>
<evidence type="ECO:0000256" key="1">
    <source>
        <dbReference type="ARBA" id="ARBA00005250"/>
    </source>
</evidence>
<dbReference type="Gene3D" id="3.60.15.10">
    <property type="entry name" value="Ribonuclease Z/Hydroxyacylglutathione hydrolase-like"/>
    <property type="match status" value="1"/>
</dbReference>
<dbReference type="PANTHER" id="PTHR42951:SF4">
    <property type="entry name" value="ACYL-COENZYME A THIOESTERASE MBLAC2"/>
    <property type="match status" value="1"/>
</dbReference>
<dbReference type="SUPFAM" id="SSF56281">
    <property type="entry name" value="Metallo-hydrolase/oxidoreductase"/>
    <property type="match status" value="1"/>
</dbReference>
<evidence type="ECO:0000256" key="2">
    <source>
        <dbReference type="SAM" id="SignalP"/>
    </source>
</evidence>
<gene>
    <name evidence="4" type="ORF">A1OK_14460</name>
</gene>
<evidence type="ECO:0000259" key="3">
    <source>
        <dbReference type="SMART" id="SM00849"/>
    </source>
</evidence>